<reference evidence="1 2" key="1">
    <citation type="journal article" date="2019" name="Commun. Biol.">
        <title>The bagworm genome reveals a unique fibroin gene that provides high tensile strength.</title>
        <authorList>
            <person name="Kono N."/>
            <person name="Nakamura H."/>
            <person name="Ohtoshi R."/>
            <person name="Tomita M."/>
            <person name="Numata K."/>
            <person name="Arakawa K."/>
        </authorList>
    </citation>
    <scope>NUCLEOTIDE SEQUENCE [LARGE SCALE GENOMIC DNA]</scope>
</reference>
<accession>A0A4C1TKL4</accession>
<dbReference type="AlphaFoldDB" id="A0A4C1TKL4"/>
<gene>
    <name evidence="1" type="ORF">EVAR_93468_1</name>
</gene>
<comment type="caution">
    <text evidence="1">The sequence shown here is derived from an EMBL/GenBank/DDBJ whole genome shotgun (WGS) entry which is preliminary data.</text>
</comment>
<proteinExistence type="predicted"/>
<name>A0A4C1TKL4_EUMVA</name>
<evidence type="ECO:0000313" key="2">
    <source>
        <dbReference type="Proteomes" id="UP000299102"/>
    </source>
</evidence>
<keyword evidence="2" id="KW-1185">Reference proteome</keyword>
<sequence>MNMMILLLIIPKKYQSVTSQSLLKTELAIPGPSRAFKQRRMSKKEDIVKNRLKDAILTARAVKIEGGKVEIRKEHIKIYYQFSKLPENFPAVNARNTVGSLGPAEKSRADPTVSFERFTVTS</sequence>
<protein>
    <submittedName>
        <fullName evidence="1">Uncharacterized protein</fullName>
    </submittedName>
</protein>
<dbReference type="Proteomes" id="UP000299102">
    <property type="component" value="Unassembled WGS sequence"/>
</dbReference>
<evidence type="ECO:0000313" key="1">
    <source>
        <dbReference type="EMBL" id="GBP14594.1"/>
    </source>
</evidence>
<organism evidence="1 2">
    <name type="scientific">Eumeta variegata</name>
    <name type="common">Bagworm moth</name>
    <name type="synonym">Eumeta japonica</name>
    <dbReference type="NCBI Taxonomy" id="151549"/>
    <lineage>
        <taxon>Eukaryota</taxon>
        <taxon>Metazoa</taxon>
        <taxon>Ecdysozoa</taxon>
        <taxon>Arthropoda</taxon>
        <taxon>Hexapoda</taxon>
        <taxon>Insecta</taxon>
        <taxon>Pterygota</taxon>
        <taxon>Neoptera</taxon>
        <taxon>Endopterygota</taxon>
        <taxon>Lepidoptera</taxon>
        <taxon>Glossata</taxon>
        <taxon>Ditrysia</taxon>
        <taxon>Tineoidea</taxon>
        <taxon>Psychidae</taxon>
        <taxon>Oiketicinae</taxon>
        <taxon>Eumeta</taxon>
    </lineage>
</organism>
<dbReference type="EMBL" id="BGZK01000065">
    <property type="protein sequence ID" value="GBP14594.1"/>
    <property type="molecule type" value="Genomic_DNA"/>
</dbReference>